<dbReference type="EMBL" id="CP046172">
    <property type="protein sequence ID" value="QIS10085.1"/>
    <property type="molecule type" value="Genomic_DNA"/>
</dbReference>
<feature type="domain" description="HTH cro/C1-type" evidence="1">
    <location>
        <begin position="35"/>
        <end position="83"/>
    </location>
</feature>
<dbReference type="PANTHER" id="PTHR35010:SF2">
    <property type="entry name" value="BLL4672 PROTEIN"/>
    <property type="match status" value="1"/>
</dbReference>
<dbReference type="SMART" id="SM00530">
    <property type="entry name" value="HTH_XRE"/>
    <property type="match status" value="1"/>
</dbReference>
<gene>
    <name evidence="2" type="ORF">F5544_10950</name>
</gene>
<dbReference type="InterPro" id="IPR001387">
    <property type="entry name" value="Cro/C1-type_HTH"/>
</dbReference>
<dbReference type="SUPFAM" id="SSF47413">
    <property type="entry name" value="lambda repressor-like DNA-binding domains"/>
    <property type="match status" value="1"/>
</dbReference>
<dbReference type="Gene3D" id="1.10.260.40">
    <property type="entry name" value="lambda repressor-like DNA-binding domains"/>
    <property type="match status" value="1"/>
</dbReference>
<dbReference type="InterPro" id="IPR041413">
    <property type="entry name" value="MLTR_LBD"/>
</dbReference>
<evidence type="ECO:0000313" key="3">
    <source>
        <dbReference type="Proteomes" id="UP000503540"/>
    </source>
</evidence>
<organism evidence="2 3">
    <name type="scientific">Nocardia arthritidis</name>
    <dbReference type="NCBI Taxonomy" id="228602"/>
    <lineage>
        <taxon>Bacteria</taxon>
        <taxon>Bacillati</taxon>
        <taxon>Actinomycetota</taxon>
        <taxon>Actinomycetes</taxon>
        <taxon>Mycobacteriales</taxon>
        <taxon>Nocardiaceae</taxon>
        <taxon>Nocardia</taxon>
    </lineage>
</organism>
<dbReference type="CDD" id="cd00093">
    <property type="entry name" value="HTH_XRE"/>
    <property type="match status" value="1"/>
</dbReference>
<dbReference type="PANTHER" id="PTHR35010">
    <property type="entry name" value="BLL4672 PROTEIN-RELATED"/>
    <property type="match status" value="1"/>
</dbReference>
<dbReference type="KEGG" id="nah:F5544_10950"/>
<reference evidence="2 3" key="1">
    <citation type="journal article" date="2019" name="ACS Chem. Biol.">
        <title>Identification and Mobilization of a Cryptic Antibiotic Biosynthesis Gene Locus from a Human-Pathogenic Nocardia Isolate.</title>
        <authorList>
            <person name="Herisse M."/>
            <person name="Ishida K."/>
            <person name="Porter J.L."/>
            <person name="Howden B."/>
            <person name="Hertweck C."/>
            <person name="Stinear T.P."/>
            <person name="Pidot S.J."/>
        </authorList>
    </citation>
    <scope>NUCLEOTIDE SEQUENCE [LARGE SCALE GENOMIC DNA]</scope>
    <source>
        <strain evidence="2 3">AUSMDU00012717</strain>
    </source>
</reference>
<name>A0A6G9Y9Y8_9NOCA</name>
<dbReference type="Pfam" id="PF13560">
    <property type="entry name" value="HTH_31"/>
    <property type="match status" value="1"/>
</dbReference>
<keyword evidence="3" id="KW-1185">Reference proteome</keyword>
<dbReference type="PROSITE" id="PS50943">
    <property type="entry name" value="HTH_CROC1"/>
    <property type="match status" value="1"/>
</dbReference>
<dbReference type="AlphaFoldDB" id="A0A6G9Y9Y8"/>
<dbReference type="Proteomes" id="UP000503540">
    <property type="component" value="Chromosome"/>
</dbReference>
<dbReference type="InterPro" id="IPR010982">
    <property type="entry name" value="Lambda_DNA-bd_dom_sf"/>
</dbReference>
<dbReference type="RefSeq" id="WP_167473113.1">
    <property type="nucleotide sequence ID" value="NZ_CP046172.1"/>
</dbReference>
<evidence type="ECO:0000313" key="2">
    <source>
        <dbReference type="EMBL" id="QIS10085.1"/>
    </source>
</evidence>
<evidence type="ECO:0000259" key="1">
    <source>
        <dbReference type="PROSITE" id="PS50943"/>
    </source>
</evidence>
<sequence>MSNRTALGEFLQSRRARITPRQAGLPPSAGRRRTAGLRREEVAILAGISIEYYRRLEQGKQRHPGPAVLAAIADVLELNEDERRHLTALVENDRPNESPVPVQPVRADVRRMLDIVHPYPACLLGRRSDLLGANIAGLRLFPGIEEWPAEFRNTARYTFMHPKARAAYGNWDDVAAGVVAHLHAVAGTHPGAADIAELIDELSGRSPEFTALWQRHDVRNRTNGQKIYRHPDVGEMTLTYEAYEVGRSDGQRLIVYQAEPGTPDHEAMLRLSLE</sequence>
<dbReference type="Gene3D" id="3.30.450.180">
    <property type="match status" value="1"/>
</dbReference>
<proteinExistence type="predicted"/>
<protein>
    <submittedName>
        <fullName evidence="2">Helix-turn-helix domain-containing protein</fullName>
    </submittedName>
</protein>
<dbReference type="GO" id="GO:0003677">
    <property type="term" value="F:DNA binding"/>
    <property type="evidence" value="ECO:0007669"/>
    <property type="project" value="InterPro"/>
</dbReference>
<accession>A0A6G9Y9Y8</accession>
<dbReference type="Pfam" id="PF17765">
    <property type="entry name" value="MLTR_LBD"/>
    <property type="match status" value="1"/>
</dbReference>